<comment type="caution">
    <text evidence="2">The sequence shown here is derived from an EMBL/GenBank/DDBJ whole genome shotgun (WGS) entry which is preliminary data.</text>
</comment>
<dbReference type="InterPro" id="IPR058248">
    <property type="entry name" value="Lxx211020-like"/>
</dbReference>
<gene>
    <name evidence="2" type="ORF">H8K36_01815</name>
</gene>
<name>A0A923HLN8_9BURK</name>
<dbReference type="AlphaFoldDB" id="A0A923HLN8"/>
<proteinExistence type="predicted"/>
<reference evidence="2" key="1">
    <citation type="submission" date="2020-08" db="EMBL/GenBank/DDBJ databases">
        <title>Novel species isolated from subtropical streams in China.</title>
        <authorList>
            <person name="Lu H."/>
        </authorList>
    </citation>
    <scope>NUCLEOTIDE SEQUENCE</scope>
    <source>
        <strain evidence="2">LX22W</strain>
    </source>
</reference>
<dbReference type="Proteomes" id="UP000627446">
    <property type="component" value="Unassembled WGS sequence"/>
</dbReference>
<dbReference type="EMBL" id="JACOFZ010000001">
    <property type="protein sequence ID" value="MBC3880101.1"/>
    <property type="molecule type" value="Genomic_DNA"/>
</dbReference>
<keyword evidence="1" id="KW-0732">Signal</keyword>
<evidence type="ECO:0000313" key="3">
    <source>
        <dbReference type="Proteomes" id="UP000627446"/>
    </source>
</evidence>
<keyword evidence="3" id="KW-1185">Reference proteome</keyword>
<dbReference type="PANTHER" id="PTHR36302:SF1">
    <property type="entry name" value="COPPER CHAPERONE PCU(A)C"/>
    <property type="match status" value="1"/>
</dbReference>
<dbReference type="InterPro" id="IPR036182">
    <property type="entry name" value="PCuAC_sf"/>
</dbReference>
<dbReference type="InterPro" id="IPR007410">
    <property type="entry name" value="LpqE-like"/>
</dbReference>
<dbReference type="SUPFAM" id="SSF110087">
    <property type="entry name" value="DR1885-like metal-binding protein"/>
    <property type="match status" value="1"/>
</dbReference>
<evidence type="ECO:0000313" key="2">
    <source>
        <dbReference type="EMBL" id="MBC3880101.1"/>
    </source>
</evidence>
<feature type="signal peptide" evidence="1">
    <location>
        <begin position="1"/>
        <end position="21"/>
    </location>
</feature>
<dbReference type="PANTHER" id="PTHR36302">
    <property type="entry name" value="BLR7088 PROTEIN"/>
    <property type="match status" value="1"/>
</dbReference>
<evidence type="ECO:0000256" key="1">
    <source>
        <dbReference type="SAM" id="SignalP"/>
    </source>
</evidence>
<dbReference type="Gene3D" id="2.60.40.1890">
    <property type="entry name" value="PCu(A)C copper chaperone"/>
    <property type="match status" value="1"/>
</dbReference>
<protein>
    <submittedName>
        <fullName evidence="2">Copper chaperone PCu(A)C</fullName>
    </submittedName>
</protein>
<feature type="chain" id="PRO_5037755767" evidence="1">
    <location>
        <begin position="22"/>
        <end position="152"/>
    </location>
</feature>
<organism evidence="2 3">
    <name type="scientific">Undibacterium nitidum</name>
    <dbReference type="NCBI Taxonomy" id="2762298"/>
    <lineage>
        <taxon>Bacteria</taxon>
        <taxon>Pseudomonadati</taxon>
        <taxon>Pseudomonadota</taxon>
        <taxon>Betaproteobacteria</taxon>
        <taxon>Burkholderiales</taxon>
        <taxon>Oxalobacteraceae</taxon>
        <taxon>Undibacterium</taxon>
    </lineage>
</organism>
<dbReference type="Pfam" id="PF04314">
    <property type="entry name" value="PCuAC"/>
    <property type="match status" value="1"/>
</dbReference>
<accession>A0A923HLN8</accession>
<sequence>MMMSFGVAGVLGIVMMSQAMAQINVKNAWVRATVGPQKTTGAFLQIETKTEVSLVKVESKAAGMIEIHEMQMDGGVMKMREVDKVICPAGKVTELSPGGFHIMLMNLKKQAKEGDQIALILSFEDRQGKRQVVSVNATVKSMAASSTAMTMH</sequence>